<dbReference type="RefSeq" id="WP_073537584.1">
    <property type="nucleotide sequence ID" value="NZ_CP018335.1"/>
</dbReference>
<dbReference type="InterPro" id="IPR016181">
    <property type="entry name" value="Acyl_CoA_acyltransferase"/>
</dbReference>
<dbReference type="Pfam" id="PF00583">
    <property type="entry name" value="Acetyltransf_1"/>
    <property type="match status" value="1"/>
</dbReference>
<evidence type="ECO:0000256" key="1">
    <source>
        <dbReference type="ARBA" id="ARBA00022679"/>
    </source>
</evidence>
<protein>
    <submittedName>
        <fullName evidence="4">N-acetyltransferase</fullName>
    </submittedName>
</protein>
<dbReference type="AlphaFoldDB" id="A0A1L5F4E5"/>
<proteinExistence type="predicted"/>
<dbReference type="EMBL" id="CP018335">
    <property type="protein sequence ID" value="APM37888.1"/>
    <property type="molecule type" value="Genomic_DNA"/>
</dbReference>
<sequence>MSIRLAEYKDLEQMVKIYNQAIETHRCTADMDTFSVEERISWFQEHQCLEYPLYVYEIDNKVVGYLHFTGYRKGRRAMRYTAEISYYIHNDYQRQGIGTKMMEFALEKSKELNLKNLIAILLEWNIPSIRLLEKFGFKEWGYLPKVADFDGEVCSHLYYGLKV</sequence>
<dbReference type="GO" id="GO:0016747">
    <property type="term" value="F:acyltransferase activity, transferring groups other than amino-acyl groups"/>
    <property type="evidence" value="ECO:0007669"/>
    <property type="project" value="InterPro"/>
</dbReference>
<keyword evidence="2" id="KW-0012">Acyltransferase</keyword>
<evidence type="ECO:0000256" key="2">
    <source>
        <dbReference type="ARBA" id="ARBA00023315"/>
    </source>
</evidence>
<dbReference type="InterPro" id="IPR000182">
    <property type="entry name" value="GNAT_dom"/>
</dbReference>
<organism evidence="4 5">
    <name type="scientific">Clostridium kluyveri</name>
    <dbReference type="NCBI Taxonomy" id="1534"/>
    <lineage>
        <taxon>Bacteria</taxon>
        <taxon>Bacillati</taxon>
        <taxon>Bacillota</taxon>
        <taxon>Clostridia</taxon>
        <taxon>Eubacteriales</taxon>
        <taxon>Clostridiaceae</taxon>
        <taxon>Clostridium</taxon>
    </lineage>
</organism>
<dbReference type="PANTHER" id="PTHR43072:SF23">
    <property type="entry name" value="UPF0039 PROTEIN C11D3.02C"/>
    <property type="match status" value="1"/>
</dbReference>
<dbReference type="Proteomes" id="UP000184604">
    <property type="component" value="Chromosome"/>
</dbReference>
<dbReference type="SUPFAM" id="SSF55729">
    <property type="entry name" value="Acyl-CoA N-acyltransferases (Nat)"/>
    <property type="match status" value="1"/>
</dbReference>
<keyword evidence="1 4" id="KW-0808">Transferase</keyword>
<gene>
    <name evidence="4" type="ORF">BS101_03610</name>
</gene>
<dbReference type="PANTHER" id="PTHR43072">
    <property type="entry name" value="N-ACETYLTRANSFERASE"/>
    <property type="match status" value="1"/>
</dbReference>
<evidence type="ECO:0000313" key="4">
    <source>
        <dbReference type="EMBL" id="APM37888.1"/>
    </source>
</evidence>
<accession>A0A1L5F4E5</accession>
<dbReference type="Gene3D" id="3.40.630.30">
    <property type="match status" value="1"/>
</dbReference>
<dbReference type="CDD" id="cd04301">
    <property type="entry name" value="NAT_SF"/>
    <property type="match status" value="1"/>
</dbReference>
<feature type="domain" description="N-acetyltransferase" evidence="3">
    <location>
        <begin position="1"/>
        <end position="163"/>
    </location>
</feature>
<evidence type="ECO:0000313" key="5">
    <source>
        <dbReference type="Proteomes" id="UP000184604"/>
    </source>
</evidence>
<name>A0A1L5F4E5_CLOKL</name>
<reference evidence="4 5" key="1">
    <citation type="submission" date="2016-12" db="EMBL/GenBank/DDBJ databases">
        <title>Complete genome sequence of Clostridium kluyveri JZZ isolated from the pit mud of a Chinese flavor liquor-making factory.</title>
        <authorList>
            <person name="Wang Y."/>
        </authorList>
    </citation>
    <scope>NUCLEOTIDE SEQUENCE [LARGE SCALE GENOMIC DNA]</scope>
    <source>
        <strain evidence="4 5">JZZ</strain>
    </source>
</reference>
<evidence type="ECO:0000259" key="3">
    <source>
        <dbReference type="PROSITE" id="PS51186"/>
    </source>
</evidence>
<dbReference type="PROSITE" id="PS51186">
    <property type="entry name" value="GNAT"/>
    <property type="match status" value="1"/>
</dbReference>